<evidence type="ECO:0000313" key="1">
    <source>
        <dbReference type="EMBL" id="KAI3816037.1"/>
    </source>
</evidence>
<gene>
    <name evidence="1" type="ORF">L1987_15722</name>
</gene>
<name>A0ACB9J6R6_9ASTR</name>
<comment type="caution">
    <text evidence="1">The sequence shown here is derived from an EMBL/GenBank/DDBJ whole genome shotgun (WGS) entry which is preliminary data.</text>
</comment>
<dbReference type="EMBL" id="CM042022">
    <property type="protein sequence ID" value="KAI3816037.1"/>
    <property type="molecule type" value="Genomic_DNA"/>
</dbReference>
<organism evidence="1 2">
    <name type="scientific">Smallanthus sonchifolius</name>
    <dbReference type="NCBI Taxonomy" id="185202"/>
    <lineage>
        <taxon>Eukaryota</taxon>
        <taxon>Viridiplantae</taxon>
        <taxon>Streptophyta</taxon>
        <taxon>Embryophyta</taxon>
        <taxon>Tracheophyta</taxon>
        <taxon>Spermatophyta</taxon>
        <taxon>Magnoliopsida</taxon>
        <taxon>eudicotyledons</taxon>
        <taxon>Gunneridae</taxon>
        <taxon>Pentapetalae</taxon>
        <taxon>asterids</taxon>
        <taxon>campanulids</taxon>
        <taxon>Asterales</taxon>
        <taxon>Asteraceae</taxon>
        <taxon>Asteroideae</taxon>
        <taxon>Heliantheae alliance</taxon>
        <taxon>Millerieae</taxon>
        <taxon>Smallanthus</taxon>
    </lineage>
</organism>
<keyword evidence="2" id="KW-1185">Reference proteome</keyword>
<dbReference type="Proteomes" id="UP001056120">
    <property type="component" value="Linkage Group LG05"/>
</dbReference>
<sequence length="70" mass="7743">MFTVNMHLCSCCHLSSLYYGWLSLVWSWAHGKGDGFISLHLFGLPIGVSLRGVGDPDLFRLVSLVKFGVT</sequence>
<proteinExistence type="predicted"/>
<evidence type="ECO:0000313" key="2">
    <source>
        <dbReference type="Proteomes" id="UP001056120"/>
    </source>
</evidence>
<accession>A0ACB9J6R6</accession>
<protein>
    <submittedName>
        <fullName evidence="1">Uncharacterized protein</fullName>
    </submittedName>
</protein>
<reference evidence="1 2" key="2">
    <citation type="journal article" date="2022" name="Mol. Ecol. Resour.">
        <title>The genomes of chicory, endive, great burdock and yacon provide insights into Asteraceae paleo-polyploidization history and plant inulin production.</title>
        <authorList>
            <person name="Fan W."/>
            <person name="Wang S."/>
            <person name="Wang H."/>
            <person name="Wang A."/>
            <person name="Jiang F."/>
            <person name="Liu H."/>
            <person name="Zhao H."/>
            <person name="Xu D."/>
            <person name="Zhang Y."/>
        </authorList>
    </citation>
    <scope>NUCLEOTIDE SEQUENCE [LARGE SCALE GENOMIC DNA]</scope>
    <source>
        <strain evidence="2">cv. Yunnan</strain>
        <tissue evidence="1">Leaves</tissue>
    </source>
</reference>
<reference evidence="2" key="1">
    <citation type="journal article" date="2022" name="Mol. Ecol. Resour.">
        <title>The genomes of chicory, endive, great burdock and yacon provide insights into Asteraceae palaeo-polyploidization history and plant inulin production.</title>
        <authorList>
            <person name="Fan W."/>
            <person name="Wang S."/>
            <person name="Wang H."/>
            <person name="Wang A."/>
            <person name="Jiang F."/>
            <person name="Liu H."/>
            <person name="Zhao H."/>
            <person name="Xu D."/>
            <person name="Zhang Y."/>
        </authorList>
    </citation>
    <scope>NUCLEOTIDE SEQUENCE [LARGE SCALE GENOMIC DNA]</scope>
    <source>
        <strain evidence="2">cv. Yunnan</strain>
    </source>
</reference>